<dbReference type="PANTHER" id="PTHR40699">
    <property type="entry name" value="UPF0179 PROTEIN MJ1627"/>
    <property type="match status" value="1"/>
</dbReference>
<keyword evidence="4" id="KW-1185">Reference proteome</keyword>
<protein>
    <recommendedName>
        <fullName evidence="2">UPF0179 protein MTBMA_c09890</fullName>
    </recommendedName>
</protein>
<dbReference type="AlphaFoldDB" id="D9PWI6"/>
<reference evidence="3 4" key="2">
    <citation type="journal article" date="2010" name="J. Bacteriol.">
        <title>Complete genome sequence of Methanothermobacter marburgensis, a methanoarchaeon model organism.</title>
        <authorList>
            <person name="Liesegang H."/>
            <person name="Kaster A.K."/>
            <person name="Wiezer A."/>
            <person name="Goenrich M."/>
            <person name="Wollherr A."/>
            <person name="Seedorf H."/>
            <person name="Gottschalk G."/>
            <person name="Thauer R.K."/>
        </authorList>
    </citation>
    <scope>NUCLEOTIDE SEQUENCE [LARGE SCALE GENOMIC DNA]</scope>
    <source>
        <strain evidence="4">ATCC BAA-927 / DSM 2133 / JCM 14651 / NBRC 100331 / OCM 82 / Marburg</strain>
    </source>
</reference>
<dbReference type="Proteomes" id="UP000000345">
    <property type="component" value="Chromosome"/>
</dbReference>
<dbReference type="GeneID" id="9704697"/>
<reference key="1">
    <citation type="submission" date="2009-08" db="EMBL/GenBank/DDBJ databases">
        <title>The genome sequence of Methanothermobacter marburgensis.</title>
        <authorList>
            <person name="Kaster A."/>
            <person name="Seedorf H."/>
            <person name="Goenrich M."/>
            <person name="Wiezer A."/>
            <person name="Liesegang H."/>
            <person name="Thauer R."/>
            <person name="Gottschalk G."/>
        </authorList>
    </citation>
    <scope>NUCLEOTIDE SEQUENCE</scope>
    <source>
        <strain>Marburg</strain>
    </source>
</reference>
<comment type="similarity">
    <text evidence="1 2">Belongs to the UPF0179 family.</text>
</comment>
<dbReference type="GeneID" id="43708108"/>
<dbReference type="OrthoDB" id="24613at2157"/>
<dbReference type="RefSeq" id="WP_013295807.1">
    <property type="nucleotide sequence ID" value="NC_014408.1"/>
</dbReference>
<dbReference type="HOGENOM" id="CLU_121764_0_0_2"/>
<evidence type="ECO:0000256" key="2">
    <source>
        <dbReference type="HAMAP-Rule" id="MF_00498"/>
    </source>
</evidence>
<evidence type="ECO:0000313" key="3">
    <source>
        <dbReference type="EMBL" id="ADL58584.1"/>
    </source>
</evidence>
<evidence type="ECO:0000256" key="1">
    <source>
        <dbReference type="ARBA" id="ARBA00010824"/>
    </source>
</evidence>
<dbReference type="InterPro" id="IPR005369">
    <property type="entry name" value="UPF0179"/>
</dbReference>
<name>D9PWI6_METTM</name>
<dbReference type="STRING" id="79929.MTBMA_c09890"/>
<dbReference type="PaxDb" id="79929-MTBMA_c09890"/>
<accession>D9PWI6</accession>
<dbReference type="HAMAP" id="MF_00498">
    <property type="entry name" value="UPF0179"/>
    <property type="match status" value="1"/>
</dbReference>
<dbReference type="KEGG" id="mmg:MTBMA_c09890"/>
<organism evidence="3 4">
    <name type="scientific">Methanothermobacter marburgensis (strain ATCC BAA-927 / DSM 2133 / JCM 14651 / NBRC 100331 / OCM 82 / Marburg)</name>
    <name type="common">Methanobacterium thermoautotrophicum</name>
    <dbReference type="NCBI Taxonomy" id="79929"/>
    <lineage>
        <taxon>Archaea</taxon>
        <taxon>Methanobacteriati</taxon>
        <taxon>Methanobacteriota</taxon>
        <taxon>Methanomada group</taxon>
        <taxon>Methanobacteria</taxon>
        <taxon>Methanobacteriales</taxon>
        <taxon>Methanobacteriaceae</taxon>
        <taxon>Methanothermobacter</taxon>
    </lineage>
</organism>
<dbReference type="PIRSF" id="PIRSF006595">
    <property type="entry name" value="UCP006595"/>
    <property type="match status" value="1"/>
</dbReference>
<sequence>MITLIGEKLARKGSRFLFCGPAEECEDCRFRSTCIGPLEEGRLYRITDVKDRYQRCPVHLGEKVKVIEVEKSNVEALIDAKGAFEGSVISFEFPECDLECGMHDLCFPEGILGGDRCRIVKNLGKPGKQCPGGHELRRVLLKPLDKK</sequence>
<dbReference type="EMBL" id="CP001710">
    <property type="protein sequence ID" value="ADL58584.1"/>
    <property type="molecule type" value="Genomic_DNA"/>
</dbReference>
<dbReference type="Pfam" id="PF03684">
    <property type="entry name" value="UPF0179"/>
    <property type="match status" value="1"/>
</dbReference>
<proteinExistence type="inferred from homology"/>
<dbReference type="PANTHER" id="PTHR40699:SF1">
    <property type="entry name" value="UPF0179 PROTEIN MJ1627"/>
    <property type="match status" value="1"/>
</dbReference>
<gene>
    <name evidence="3" type="ordered locus">MTBMA_c09890</name>
</gene>
<evidence type="ECO:0000313" key="4">
    <source>
        <dbReference type="Proteomes" id="UP000000345"/>
    </source>
</evidence>